<dbReference type="PANTHER" id="PTHR43316:SF3">
    <property type="entry name" value="HALOACID DEHALOGENASE, TYPE II (AFU_ORTHOLOGUE AFUA_2G07750)-RELATED"/>
    <property type="match status" value="1"/>
</dbReference>
<dbReference type="SFLD" id="SFLDS00003">
    <property type="entry name" value="Haloacid_Dehalogenase"/>
    <property type="match status" value="1"/>
</dbReference>
<dbReference type="InterPro" id="IPR051540">
    <property type="entry name" value="S-2-haloacid_dehalogenase"/>
</dbReference>
<evidence type="ECO:0000256" key="1">
    <source>
        <dbReference type="ARBA" id="ARBA00022801"/>
    </source>
</evidence>
<dbReference type="InterPro" id="IPR006439">
    <property type="entry name" value="HAD-SF_hydro_IA"/>
</dbReference>
<dbReference type="SUPFAM" id="SSF56784">
    <property type="entry name" value="HAD-like"/>
    <property type="match status" value="1"/>
</dbReference>
<dbReference type="PRINTS" id="PR00413">
    <property type="entry name" value="HADHALOGNASE"/>
</dbReference>
<dbReference type="OrthoDB" id="9810501at2"/>
<dbReference type="Gene3D" id="3.40.50.1000">
    <property type="entry name" value="HAD superfamily/HAD-like"/>
    <property type="match status" value="1"/>
</dbReference>
<dbReference type="GO" id="GO:0016787">
    <property type="term" value="F:hydrolase activity"/>
    <property type="evidence" value="ECO:0007669"/>
    <property type="project" value="UniProtKB-KW"/>
</dbReference>
<comment type="caution">
    <text evidence="2">The sequence shown here is derived from an EMBL/GenBank/DDBJ whole genome shotgun (WGS) entry which is preliminary data.</text>
</comment>
<dbReference type="SFLD" id="SFLDG01129">
    <property type="entry name" value="C1.5:_HAD__Beta-PGM__Phosphata"/>
    <property type="match status" value="1"/>
</dbReference>
<keyword evidence="1 2" id="KW-0378">Hydrolase</keyword>
<accession>A0A542YRT8</accession>
<keyword evidence="3" id="KW-1185">Reference proteome</keyword>
<dbReference type="Pfam" id="PF00702">
    <property type="entry name" value="Hydrolase"/>
    <property type="match status" value="1"/>
</dbReference>
<dbReference type="EMBL" id="VFOP01000001">
    <property type="protein sequence ID" value="TQL50800.1"/>
    <property type="molecule type" value="Genomic_DNA"/>
</dbReference>
<proteinExistence type="predicted"/>
<evidence type="ECO:0000313" key="3">
    <source>
        <dbReference type="Proteomes" id="UP000319516"/>
    </source>
</evidence>
<reference evidence="2 3" key="1">
    <citation type="submission" date="2019-06" db="EMBL/GenBank/DDBJ databases">
        <title>Sequencing the genomes of 1000 actinobacteria strains.</title>
        <authorList>
            <person name="Klenk H.-P."/>
        </authorList>
    </citation>
    <scope>NUCLEOTIDE SEQUENCE [LARGE SCALE GENOMIC DNA]</scope>
    <source>
        <strain evidence="2 3">DSM 12335</strain>
    </source>
</reference>
<dbReference type="RefSeq" id="WP_141784883.1">
    <property type="nucleotide sequence ID" value="NZ_BAAAIK010000002.1"/>
</dbReference>
<name>A0A542YRT8_9MICO</name>
<evidence type="ECO:0000313" key="2">
    <source>
        <dbReference type="EMBL" id="TQL50800.1"/>
    </source>
</evidence>
<dbReference type="NCBIfam" id="TIGR01549">
    <property type="entry name" value="HAD-SF-IA-v1"/>
    <property type="match status" value="1"/>
</dbReference>
<dbReference type="Proteomes" id="UP000319516">
    <property type="component" value="Unassembled WGS sequence"/>
</dbReference>
<dbReference type="InterPro" id="IPR023214">
    <property type="entry name" value="HAD_sf"/>
</dbReference>
<organism evidence="2 3">
    <name type="scientific">Ornithinicoccus hortensis</name>
    <dbReference type="NCBI Taxonomy" id="82346"/>
    <lineage>
        <taxon>Bacteria</taxon>
        <taxon>Bacillati</taxon>
        <taxon>Actinomycetota</taxon>
        <taxon>Actinomycetes</taxon>
        <taxon>Micrococcales</taxon>
        <taxon>Intrasporangiaceae</taxon>
        <taxon>Ornithinicoccus</taxon>
    </lineage>
</organism>
<dbReference type="InterPro" id="IPR036412">
    <property type="entry name" value="HAD-like_sf"/>
</dbReference>
<dbReference type="AlphaFoldDB" id="A0A542YRT8"/>
<sequence length="253" mass="27575">MTGAGREGAPVRAVIFDWGGTLTPWHPIDPTAQWLGFARALHGGAGASTTAEELAATILAAEGAAWARGRDSHTSARLEDVLVEAGVDTGHPAYATARLEYERFWEPHTFTDPQVRPLWEWLRAEGVRVGVLSNTMWTRDYHRAVFARDGVLPLIDGDVYSSEIDWAKPHPEAFRSAAAAVDTDPAECVYVGDRLFEDVHGPQQVGMRAVWIPHSEIPAEQVVEVEARPDAVAHSLAEIAGIVRGWTDGAGRR</sequence>
<gene>
    <name evidence="2" type="ORF">FB467_1918</name>
</gene>
<dbReference type="PANTHER" id="PTHR43316">
    <property type="entry name" value="HYDROLASE, HALOACID DELAHOGENASE-RELATED"/>
    <property type="match status" value="1"/>
</dbReference>
<protein>
    <submittedName>
        <fullName evidence="2">Putative hydrolase of the HAD superfamily</fullName>
    </submittedName>
</protein>